<comment type="caution">
    <text evidence="2">The sequence shown here is derived from an EMBL/GenBank/DDBJ whole genome shotgun (WGS) entry which is preliminary data.</text>
</comment>
<reference evidence="2" key="1">
    <citation type="submission" date="2023-10" db="EMBL/GenBank/DDBJ databases">
        <authorList>
            <person name="Chen Y."/>
            <person name="Shah S."/>
            <person name="Dougan E. K."/>
            <person name="Thang M."/>
            <person name="Chan C."/>
        </authorList>
    </citation>
    <scope>NUCLEOTIDE SEQUENCE [LARGE SCALE GENOMIC DNA]</scope>
</reference>
<dbReference type="Proteomes" id="UP001189429">
    <property type="component" value="Unassembled WGS sequence"/>
</dbReference>
<organism evidence="2 3">
    <name type="scientific">Prorocentrum cordatum</name>
    <dbReference type="NCBI Taxonomy" id="2364126"/>
    <lineage>
        <taxon>Eukaryota</taxon>
        <taxon>Sar</taxon>
        <taxon>Alveolata</taxon>
        <taxon>Dinophyceae</taxon>
        <taxon>Prorocentrales</taxon>
        <taxon>Prorocentraceae</taxon>
        <taxon>Prorocentrum</taxon>
    </lineage>
</organism>
<dbReference type="EMBL" id="CAUYUJ010017533">
    <property type="protein sequence ID" value="CAK0875599.1"/>
    <property type="molecule type" value="Genomic_DNA"/>
</dbReference>
<evidence type="ECO:0000313" key="3">
    <source>
        <dbReference type="Proteomes" id="UP001189429"/>
    </source>
</evidence>
<gene>
    <name evidence="2" type="ORF">PCOR1329_LOCUS60227</name>
</gene>
<sequence>DSNSRSVEATEKELLQLAEGLQGSLGAQHRLHERLRFADEQAAELAGRTAELEAERDRAEGEARDAEEDLRHWQAVLDAEQAEKARVLAAAHRARVEAEQLEAAWAHSEGRREALRNEVEALRRQLSEAAGRREIVAAVGVHYAVE</sequence>
<evidence type="ECO:0000256" key="1">
    <source>
        <dbReference type="SAM" id="MobiDB-lite"/>
    </source>
</evidence>
<name>A0ABN9VST7_9DINO</name>
<proteinExistence type="predicted"/>
<evidence type="ECO:0000313" key="2">
    <source>
        <dbReference type="EMBL" id="CAK0875599.1"/>
    </source>
</evidence>
<protein>
    <submittedName>
        <fullName evidence="2">Uncharacterized protein</fullName>
    </submittedName>
</protein>
<accession>A0ABN9VST7</accession>
<keyword evidence="3" id="KW-1185">Reference proteome</keyword>
<feature type="region of interest" description="Disordered" evidence="1">
    <location>
        <begin position="46"/>
        <end position="66"/>
    </location>
</feature>
<feature type="non-terminal residue" evidence="2">
    <location>
        <position position="1"/>
    </location>
</feature>
<feature type="compositionally biased region" description="Basic and acidic residues" evidence="1">
    <location>
        <begin position="50"/>
        <end position="66"/>
    </location>
</feature>